<keyword evidence="4 8" id="KW-0521">NADP</keyword>
<evidence type="ECO:0000313" key="15">
    <source>
        <dbReference type="Proteomes" id="UP000277464"/>
    </source>
</evidence>
<evidence type="ECO:0000256" key="1">
    <source>
        <dbReference type="ARBA" id="ARBA00004871"/>
    </source>
</evidence>
<dbReference type="SUPFAM" id="SSF51735">
    <property type="entry name" value="NAD(P)-binding Rossmann-fold domains"/>
    <property type="match status" value="1"/>
</dbReference>
<dbReference type="NCBIfam" id="NF001310">
    <property type="entry name" value="PRK00258.1-2"/>
    <property type="match status" value="1"/>
</dbReference>
<comment type="catalytic activity">
    <reaction evidence="7 8">
        <text>shikimate + NADP(+) = 3-dehydroshikimate + NADPH + H(+)</text>
        <dbReference type="Rhea" id="RHEA:17737"/>
        <dbReference type="ChEBI" id="CHEBI:15378"/>
        <dbReference type="ChEBI" id="CHEBI:16630"/>
        <dbReference type="ChEBI" id="CHEBI:36208"/>
        <dbReference type="ChEBI" id="CHEBI:57783"/>
        <dbReference type="ChEBI" id="CHEBI:58349"/>
        <dbReference type="EC" id="1.1.1.25"/>
    </reaction>
</comment>
<dbReference type="PANTHER" id="PTHR21089:SF1">
    <property type="entry name" value="BIFUNCTIONAL 3-DEHYDROQUINATE DEHYDRATASE_SHIKIMATE DEHYDROGENASE, CHLOROPLASTIC"/>
    <property type="match status" value="1"/>
</dbReference>
<dbReference type="InterPro" id="IPR013708">
    <property type="entry name" value="Shikimate_DH-bd_N"/>
</dbReference>
<dbReference type="EMBL" id="LR134270">
    <property type="protein sequence ID" value="VED81845.1"/>
    <property type="molecule type" value="Genomic_DNA"/>
</dbReference>
<feature type="binding site" evidence="8">
    <location>
        <position position="245"/>
    </location>
    <ligand>
        <name>shikimate</name>
        <dbReference type="ChEBI" id="CHEBI:36208"/>
    </ligand>
</feature>
<feature type="binding site" evidence="8">
    <location>
        <position position="87"/>
    </location>
    <ligand>
        <name>shikimate</name>
        <dbReference type="ChEBI" id="CHEBI:36208"/>
    </ligand>
</feature>
<evidence type="ECO:0000256" key="6">
    <source>
        <dbReference type="ARBA" id="ARBA00023141"/>
    </source>
</evidence>
<dbReference type="SUPFAM" id="SSF53223">
    <property type="entry name" value="Aminoacid dehydrogenase-like, N-terminal domain"/>
    <property type="match status" value="1"/>
</dbReference>
<dbReference type="GO" id="GO:0019632">
    <property type="term" value="P:shikimate metabolic process"/>
    <property type="evidence" value="ECO:0007669"/>
    <property type="project" value="InterPro"/>
</dbReference>
<dbReference type="Proteomes" id="UP000277464">
    <property type="component" value="Chromosome"/>
</dbReference>
<dbReference type="PANTHER" id="PTHR21089">
    <property type="entry name" value="SHIKIMATE DEHYDROGENASE"/>
    <property type="match status" value="1"/>
</dbReference>
<dbReference type="Pfam" id="PF08501">
    <property type="entry name" value="Shikimate_dh_N"/>
    <property type="match status" value="1"/>
</dbReference>
<dbReference type="FunFam" id="3.40.50.720:FF:000104">
    <property type="entry name" value="Shikimate dehydrogenase (NADP(+))"/>
    <property type="match status" value="1"/>
</dbReference>
<dbReference type="NCBIfam" id="TIGR00507">
    <property type="entry name" value="aroE"/>
    <property type="match status" value="1"/>
</dbReference>
<reference evidence="13 15" key="2">
    <citation type="submission" date="2018-12" db="EMBL/GenBank/DDBJ databases">
        <authorList>
            <consortium name="Pathogen Informatics"/>
        </authorList>
    </citation>
    <scope>NUCLEOTIDE SEQUENCE [LARGE SCALE GENOMIC DNA]</scope>
    <source>
        <strain evidence="13 15">NCTC8196</strain>
    </source>
</reference>
<feature type="active site" description="Proton acceptor" evidence="8">
    <location>
        <position position="66"/>
    </location>
</feature>
<dbReference type="InterPro" id="IPR041121">
    <property type="entry name" value="SDH_C"/>
</dbReference>
<dbReference type="GO" id="GO:0009073">
    <property type="term" value="P:aromatic amino acid family biosynthetic process"/>
    <property type="evidence" value="ECO:0007669"/>
    <property type="project" value="UniProtKB-KW"/>
</dbReference>
<feature type="binding site" evidence="8">
    <location>
        <position position="78"/>
    </location>
    <ligand>
        <name>NADP(+)</name>
        <dbReference type="ChEBI" id="CHEBI:58349"/>
    </ligand>
</feature>
<dbReference type="InterPro" id="IPR046346">
    <property type="entry name" value="Aminoacid_DH-like_N_sf"/>
</dbReference>
<dbReference type="FunFam" id="3.40.50.10860:FF:000006">
    <property type="entry name" value="Shikimate dehydrogenase (NADP(+))"/>
    <property type="match status" value="1"/>
</dbReference>
<feature type="binding site" evidence="8">
    <location>
        <begin position="150"/>
        <end position="155"/>
    </location>
    <ligand>
        <name>NADP(+)</name>
        <dbReference type="ChEBI" id="CHEBI:58349"/>
    </ligand>
</feature>
<organism evidence="12 14">
    <name type="scientific">Escherichia marmotae</name>
    <dbReference type="NCBI Taxonomy" id="1499973"/>
    <lineage>
        <taxon>Bacteria</taxon>
        <taxon>Pseudomonadati</taxon>
        <taxon>Pseudomonadota</taxon>
        <taxon>Gammaproteobacteria</taxon>
        <taxon>Enterobacterales</taxon>
        <taxon>Enterobacteriaceae</taxon>
        <taxon>Escherichia</taxon>
    </lineage>
</organism>
<dbReference type="GO" id="GO:0008652">
    <property type="term" value="P:amino acid biosynthetic process"/>
    <property type="evidence" value="ECO:0007669"/>
    <property type="project" value="UniProtKB-KW"/>
</dbReference>
<proteinExistence type="inferred from homology"/>
<comment type="pathway">
    <text evidence="1 8">Metabolic intermediate biosynthesis; chorismate biosynthesis; chorismate from D-erythrose 4-phosphate and phosphoenolpyruvate: step 4/7.</text>
</comment>
<comment type="function">
    <text evidence="8">Involved in the biosynthesis of the chorismate, which leads to the biosynthesis of aromatic amino acids. Catalyzes the reversible NADPH linked reduction of 3-dehydroshikimate (DHSA) to yield shikimate (SA).</text>
</comment>
<dbReference type="InterPro" id="IPR011342">
    <property type="entry name" value="Shikimate_DH"/>
</dbReference>
<feature type="binding site" evidence="8">
    <location>
        <position position="214"/>
    </location>
    <ligand>
        <name>NADP(+)</name>
        <dbReference type="ChEBI" id="CHEBI:58349"/>
    </ligand>
</feature>
<feature type="domain" description="Shikimate dehydrogenase substrate binding N-terminal" evidence="10">
    <location>
        <begin position="7"/>
        <end position="89"/>
    </location>
</feature>
<dbReference type="Pfam" id="PF18317">
    <property type="entry name" value="SDH_C"/>
    <property type="match status" value="1"/>
</dbReference>
<feature type="domain" description="Quinate/shikimate 5-dehydrogenase/glutamyl-tRNA reductase" evidence="9">
    <location>
        <begin position="122"/>
        <end position="191"/>
    </location>
</feature>
<keyword evidence="6 8" id="KW-0057">Aromatic amino acid biosynthesis</keyword>
<dbReference type="GO" id="GO:0009423">
    <property type="term" value="P:chorismate biosynthetic process"/>
    <property type="evidence" value="ECO:0007669"/>
    <property type="project" value="UniProtKB-UniRule"/>
</dbReference>
<feature type="binding site" evidence="8">
    <location>
        <begin position="15"/>
        <end position="17"/>
    </location>
    <ligand>
        <name>shikimate</name>
        <dbReference type="ChEBI" id="CHEBI:36208"/>
    </ligand>
</feature>
<evidence type="ECO:0000259" key="11">
    <source>
        <dbReference type="Pfam" id="PF18317"/>
    </source>
</evidence>
<sequence>MMQAYAVFGNPIAHSKSPFIHQQFAQQLNIEHPYGRVLAPINDFINTLNAFFSAGGKGANVTVPFKEEAFARADELTERAALAGAVNTLKRLEDGRLLGDNTDGVGLLSDLERLSFIRPGLRILLIGAGGASRGVLLPLLSLDCAVTITNRTVSRAEELAKLFAHTGSVQALSMDELEGHEFDLIINATSSGISGDVPAIPESLIHPGISCYDMFYQKGKTPFLVWCEQHGSKRNADGLGMLVAQAAHAFLLWHGVLPDVEPVIKQLQQELSA</sequence>
<feature type="binding site" evidence="8">
    <location>
        <position position="103"/>
    </location>
    <ligand>
        <name>shikimate</name>
        <dbReference type="ChEBI" id="CHEBI:36208"/>
    </ligand>
</feature>
<dbReference type="UniPathway" id="UPA00053">
    <property type="reaction ID" value="UER00087"/>
</dbReference>
<dbReference type="GO" id="GO:0005829">
    <property type="term" value="C:cytosol"/>
    <property type="evidence" value="ECO:0007669"/>
    <property type="project" value="TreeGrafter"/>
</dbReference>
<evidence type="ECO:0000259" key="10">
    <source>
        <dbReference type="Pfam" id="PF08501"/>
    </source>
</evidence>
<dbReference type="EC" id="1.1.1.25" evidence="2 8"/>
<comment type="similarity">
    <text evidence="8">Belongs to the shikimate dehydrogenase family.</text>
</comment>
<evidence type="ECO:0000256" key="3">
    <source>
        <dbReference type="ARBA" id="ARBA00022605"/>
    </source>
</evidence>
<evidence type="ECO:0000313" key="14">
    <source>
        <dbReference type="Proteomes" id="UP000254454"/>
    </source>
</evidence>
<dbReference type="Gene3D" id="3.40.50.720">
    <property type="entry name" value="NAD(P)-binding Rossmann-like Domain"/>
    <property type="match status" value="1"/>
</dbReference>
<dbReference type="GO" id="GO:0004764">
    <property type="term" value="F:shikimate 3-dehydrogenase (NADP+) activity"/>
    <property type="evidence" value="ECO:0007669"/>
    <property type="project" value="UniProtKB-UniRule"/>
</dbReference>
<comment type="subunit">
    <text evidence="8">Homodimer.</text>
</comment>
<dbReference type="InterPro" id="IPR006151">
    <property type="entry name" value="Shikm_DH/Glu-tRNA_Rdtase"/>
</dbReference>
<dbReference type="AlphaFoldDB" id="A0A370V211"/>
<gene>
    <name evidence="8 12" type="primary">aroE</name>
    <name evidence="12" type="ORF">C4A13_03555</name>
    <name evidence="13" type="ORF">NCTC8196_04185</name>
</gene>
<keyword evidence="3 8" id="KW-0028">Amino-acid biosynthesis</keyword>
<evidence type="ECO:0000256" key="7">
    <source>
        <dbReference type="ARBA" id="ARBA00049442"/>
    </source>
</evidence>
<feature type="binding site" evidence="8">
    <location>
        <position position="216"/>
    </location>
    <ligand>
        <name>shikimate</name>
        <dbReference type="ChEBI" id="CHEBI:36208"/>
    </ligand>
</feature>
<feature type="binding site" evidence="8">
    <location>
        <begin position="127"/>
        <end position="131"/>
    </location>
    <ligand>
        <name>NADP(+)</name>
        <dbReference type="ChEBI" id="CHEBI:58349"/>
    </ligand>
</feature>
<evidence type="ECO:0000256" key="8">
    <source>
        <dbReference type="HAMAP-Rule" id="MF_00222"/>
    </source>
</evidence>
<dbReference type="GO" id="GO:0050661">
    <property type="term" value="F:NADP binding"/>
    <property type="evidence" value="ECO:0007669"/>
    <property type="project" value="InterPro"/>
</dbReference>
<dbReference type="HAMAP" id="MF_00222">
    <property type="entry name" value="Shikimate_DH_AroE"/>
    <property type="match status" value="1"/>
</dbReference>
<keyword evidence="5 8" id="KW-0560">Oxidoreductase</keyword>
<evidence type="ECO:0000256" key="2">
    <source>
        <dbReference type="ARBA" id="ARBA00012962"/>
    </source>
</evidence>
<dbReference type="Proteomes" id="UP000254454">
    <property type="component" value="Unassembled WGS sequence"/>
</dbReference>
<dbReference type="EMBL" id="QONO01000234">
    <property type="protein sequence ID" value="RDR22177.1"/>
    <property type="molecule type" value="Genomic_DNA"/>
</dbReference>
<feature type="binding site" evidence="8">
    <location>
        <position position="62"/>
    </location>
    <ligand>
        <name>shikimate</name>
        <dbReference type="ChEBI" id="CHEBI:36208"/>
    </ligand>
</feature>
<dbReference type="Pfam" id="PF01488">
    <property type="entry name" value="Shikimate_DH"/>
    <property type="match status" value="1"/>
</dbReference>
<evidence type="ECO:0000313" key="13">
    <source>
        <dbReference type="EMBL" id="VED81845.1"/>
    </source>
</evidence>
<dbReference type="InterPro" id="IPR022893">
    <property type="entry name" value="Shikimate_DH_fam"/>
</dbReference>
<protein>
    <recommendedName>
        <fullName evidence="2 8">Shikimate dehydrogenase (NADP(+))</fullName>
        <shortName evidence="8">SDH</shortName>
        <ecNumber evidence="2 8">1.1.1.25</ecNumber>
    </recommendedName>
</protein>
<dbReference type="CDD" id="cd01065">
    <property type="entry name" value="NAD_bind_Shikimate_DH"/>
    <property type="match status" value="1"/>
</dbReference>
<dbReference type="Gene3D" id="3.40.50.10860">
    <property type="entry name" value="Leucine Dehydrogenase, chain A, domain 1"/>
    <property type="match status" value="1"/>
</dbReference>
<evidence type="ECO:0000259" key="9">
    <source>
        <dbReference type="Pfam" id="PF01488"/>
    </source>
</evidence>
<evidence type="ECO:0000256" key="4">
    <source>
        <dbReference type="ARBA" id="ARBA00022857"/>
    </source>
</evidence>
<evidence type="ECO:0000313" key="12">
    <source>
        <dbReference type="EMBL" id="RDR22177.1"/>
    </source>
</evidence>
<accession>A0A370V211</accession>
<evidence type="ECO:0000256" key="5">
    <source>
        <dbReference type="ARBA" id="ARBA00023002"/>
    </source>
</evidence>
<feature type="binding site" evidence="8">
    <location>
        <position position="238"/>
    </location>
    <ligand>
        <name>NADP(+)</name>
        <dbReference type="ChEBI" id="CHEBI:58349"/>
    </ligand>
</feature>
<dbReference type="InterPro" id="IPR036291">
    <property type="entry name" value="NAD(P)-bd_dom_sf"/>
</dbReference>
<name>A0A370V211_9ESCH</name>
<reference evidence="12 14" key="1">
    <citation type="submission" date="2018-06" db="EMBL/GenBank/DDBJ databases">
        <title>Recombination Drives Gene Content and Phenotype Evolution in Wild Type E. coli Strains.</title>
        <authorList>
            <person name="Field C.M."/>
            <person name="Silander O.K."/>
            <person name="Van Nimwegen E."/>
        </authorList>
    </citation>
    <scope>NUCLEOTIDE SEQUENCE [LARGE SCALE GENOMIC DNA]</scope>
    <source>
        <strain evidence="12 14">SC344</strain>
    </source>
</reference>
<feature type="domain" description="SDH C-terminal" evidence="11">
    <location>
        <begin position="238"/>
        <end position="268"/>
    </location>
</feature>